<evidence type="ECO:0000256" key="6">
    <source>
        <dbReference type="RuleBase" id="RU364010"/>
    </source>
</evidence>
<dbReference type="CDD" id="cd14785">
    <property type="entry name" value="V-ATPase_C"/>
    <property type="match status" value="1"/>
</dbReference>
<comment type="subunit">
    <text evidence="6">V-ATPase is a heteromultimeric enzyme composed of a peripheral catalytic V1 complex (components A to H) attached to an integral membrane V0 proton pore complex.</text>
</comment>
<dbReference type="HOGENOM" id="CLU_017554_0_0_1"/>
<dbReference type="GO" id="GO:0000221">
    <property type="term" value="C:vacuolar proton-transporting V-type ATPase, V1 domain"/>
    <property type="evidence" value="ECO:0007669"/>
    <property type="project" value="TreeGrafter"/>
</dbReference>
<keyword evidence="8" id="KW-1185">Reference proteome</keyword>
<comment type="function">
    <text evidence="5">Subunit of the V1 complex of vacuolar(H+)-ATPase (V-ATPase), a multisubunit enzyme composed of a peripheral complex (V1) that hydrolyzes ATP and a membrane integral complex (V0) that translocates protons. V-ATPase is responsible for acidifying and maintaining the pH of intracellular compartments. Subunit C is necessary for the assembly of the catalytic sector of the enzyme and is likely to have a specific function in its catalytic activity. Reversibly leaves the enzyme after glucose depletion, causing the catalytic subcomplex V1 to detach from the V0 section.</text>
</comment>
<comment type="similarity">
    <text evidence="1 6">Belongs to the V-ATPase C subunit family.</text>
</comment>
<protein>
    <recommendedName>
        <fullName evidence="6">V-type proton ATPase subunit C</fullName>
    </recommendedName>
</protein>
<dbReference type="STRING" id="1051891.A0A0C3QEM8"/>
<proteinExistence type="inferred from homology"/>
<evidence type="ECO:0000256" key="5">
    <source>
        <dbReference type="ARBA" id="ARBA00053565"/>
    </source>
</evidence>
<dbReference type="InterPro" id="IPR036132">
    <property type="entry name" value="Vac_ATP_synth_c_sf"/>
</dbReference>
<dbReference type="EMBL" id="KN822980">
    <property type="protein sequence ID" value="KIO29680.1"/>
    <property type="molecule type" value="Genomic_DNA"/>
</dbReference>
<evidence type="ECO:0000313" key="8">
    <source>
        <dbReference type="Proteomes" id="UP000054248"/>
    </source>
</evidence>
<dbReference type="Gene3D" id="3.30.70.1180">
    <property type="entry name" value="Vacuolar atp synthase subunit c, domain 1"/>
    <property type="match status" value="1"/>
</dbReference>
<name>A0A0C3QEM8_9AGAM</name>
<dbReference type="Proteomes" id="UP000054248">
    <property type="component" value="Unassembled WGS sequence"/>
</dbReference>
<reference evidence="7 8" key="1">
    <citation type="submission" date="2014-04" db="EMBL/GenBank/DDBJ databases">
        <authorList>
            <consortium name="DOE Joint Genome Institute"/>
            <person name="Kuo A."/>
            <person name="Girlanda M."/>
            <person name="Perotto S."/>
            <person name="Kohler A."/>
            <person name="Nagy L.G."/>
            <person name="Floudas D."/>
            <person name="Copeland A."/>
            <person name="Barry K.W."/>
            <person name="Cichocki N."/>
            <person name="Veneault-Fourrey C."/>
            <person name="LaButti K."/>
            <person name="Lindquist E.A."/>
            <person name="Lipzen A."/>
            <person name="Lundell T."/>
            <person name="Morin E."/>
            <person name="Murat C."/>
            <person name="Sun H."/>
            <person name="Tunlid A."/>
            <person name="Henrissat B."/>
            <person name="Grigoriev I.V."/>
            <person name="Hibbett D.S."/>
            <person name="Martin F."/>
            <person name="Nordberg H.P."/>
            <person name="Cantor M.N."/>
            <person name="Hua S.X."/>
        </authorList>
    </citation>
    <scope>NUCLEOTIDE SEQUENCE [LARGE SCALE GENOMIC DNA]</scope>
    <source>
        <strain evidence="7 8">MUT 4182</strain>
    </source>
</reference>
<organism evidence="7 8">
    <name type="scientific">Tulasnella calospora MUT 4182</name>
    <dbReference type="NCBI Taxonomy" id="1051891"/>
    <lineage>
        <taxon>Eukaryota</taxon>
        <taxon>Fungi</taxon>
        <taxon>Dikarya</taxon>
        <taxon>Basidiomycota</taxon>
        <taxon>Agaricomycotina</taxon>
        <taxon>Agaricomycetes</taxon>
        <taxon>Cantharellales</taxon>
        <taxon>Tulasnellaceae</taxon>
        <taxon>Tulasnella</taxon>
    </lineage>
</organism>
<dbReference type="OrthoDB" id="6605928at2759"/>
<dbReference type="PANTHER" id="PTHR10137">
    <property type="entry name" value="V-TYPE PROTON ATPASE SUBUNIT C"/>
    <property type="match status" value="1"/>
</dbReference>
<evidence type="ECO:0000256" key="2">
    <source>
        <dbReference type="ARBA" id="ARBA00022448"/>
    </source>
</evidence>
<keyword evidence="4 6" id="KW-0406">Ion transport</keyword>
<dbReference type="AlphaFoldDB" id="A0A0C3QEM8"/>
<gene>
    <name evidence="7" type="ORF">M407DRAFT_242544</name>
</gene>
<keyword evidence="3 6" id="KW-0375">Hydrogen ion transport</keyword>
<dbReference type="FunFam" id="3.30.70.100:FF:000002">
    <property type="entry name" value="V-type proton ATPase subunit C"/>
    <property type="match status" value="1"/>
</dbReference>
<dbReference type="Pfam" id="PF03223">
    <property type="entry name" value="V-ATPase_C"/>
    <property type="match status" value="1"/>
</dbReference>
<dbReference type="InterPro" id="IPR004907">
    <property type="entry name" value="ATPase_V1-cplx_csu"/>
</dbReference>
<dbReference type="PANTHER" id="PTHR10137:SF0">
    <property type="entry name" value="V-TYPE PROTON ATPASE SUBUNIT C"/>
    <property type="match status" value="1"/>
</dbReference>
<evidence type="ECO:0000256" key="4">
    <source>
        <dbReference type="ARBA" id="ARBA00023065"/>
    </source>
</evidence>
<keyword evidence="2 6" id="KW-0813">Transport</keyword>
<reference evidence="8" key="2">
    <citation type="submission" date="2015-01" db="EMBL/GenBank/DDBJ databases">
        <title>Evolutionary Origins and Diversification of the Mycorrhizal Mutualists.</title>
        <authorList>
            <consortium name="DOE Joint Genome Institute"/>
            <consortium name="Mycorrhizal Genomics Consortium"/>
            <person name="Kohler A."/>
            <person name="Kuo A."/>
            <person name="Nagy L.G."/>
            <person name="Floudas D."/>
            <person name="Copeland A."/>
            <person name="Barry K.W."/>
            <person name="Cichocki N."/>
            <person name="Veneault-Fourrey C."/>
            <person name="LaButti K."/>
            <person name="Lindquist E.A."/>
            <person name="Lipzen A."/>
            <person name="Lundell T."/>
            <person name="Morin E."/>
            <person name="Murat C."/>
            <person name="Riley R."/>
            <person name="Ohm R."/>
            <person name="Sun H."/>
            <person name="Tunlid A."/>
            <person name="Henrissat B."/>
            <person name="Grigoriev I.V."/>
            <person name="Hibbett D.S."/>
            <person name="Martin F."/>
        </authorList>
    </citation>
    <scope>NUCLEOTIDE SEQUENCE [LARGE SCALE GENOMIC DNA]</scope>
    <source>
        <strain evidence="8">MUT 4182</strain>
    </source>
</reference>
<sequence length="393" mass="44458">MPSEQATWLISVPDDSDAIGLPQSLVTKLVQARAVSRENTASLEVPGLKTGTLDLLITLSEELPKHDHSFTQITAKIVETLRNLLSNDPTRLSQHVRVDERTVDEYLLGGWKWNTGKYPINRGLRELVDGLVKEMNSIDNVMKAKLNAYNLAKGSLVQMQRKKTGNLAVRSLAEVVSKEDFIPESEYMESLMVAVPKNSVKDWETKYERLASMVVPRSSKKVAEDDDYALFSVVVFKKVHDEFAQKLRENKFILRDFTYSPTAIQKATEDFSVAETTERELWTELLRISRTNFSEAFQVLVHLKVVRLFVESVLRYGLPAQFVGIVVKPDVKSPKKALQVLTEHFKYLANRSNSSKTKTAPAAGGSEELAAEYQSLMEQEFLDFVVFEVPWIV</sequence>
<dbReference type="GO" id="GO:0046961">
    <property type="term" value="F:proton-transporting ATPase activity, rotational mechanism"/>
    <property type="evidence" value="ECO:0007669"/>
    <property type="project" value="InterPro"/>
</dbReference>
<evidence type="ECO:0000256" key="3">
    <source>
        <dbReference type="ARBA" id="ARBA00022781"/>
    </source>
</evidence>
<dbReference type="Gene3D" id="3.30.70.100">
    <property type="match status" value="1"/>
</dbReference>
<evidence type="ECO:0000256" key="1">
    <source>
        <dbReference type="ARBA" id="ARBA00006138"/>
    </source>
</evidence>
<evidence type="ECO:0000313" key="7">
    <source>
        <dbReference type="EMBL" id="KIO29680.1"/>
    </source>
</evidence>
<accession>A0A0C3QEM8</accession>
<comment type="function">
    <text evidence="6">Subunit of the V1 complex of vacuolar(H+)-ATPase (V-ATPase), a multisubunit enzyme composed of a peripheral complex (V1) that hydrolyzes ATP and a membrane integral complex (V0) that translocates protons. V-ATPase is responsible for acidifying and maintaining the pH of intracellular compartments and in some cell types, is targeted to the plasma membrane, where it is responsible for acidifying the extracellular environment. Subunit C is necessary for the assembly of the catalytic sector of the enzyme and is likely to have a specific function in its catalytic activity.</text>
</comment>
<dbReference type="SUPFAM" id="SSF118203">
    <property type="entry name" value="Vacuolar ATP synthase subunit C"/>
    <property type="match status" value="1"/>
</dbReference>
<dbReference type="Gene3D" id="1.20.1460.10">
    <property type="entry name" value="subunit c (vma5p) of the yeast v-atpase, domain 2"/>
    <property type="match status" value="1"/>
</dbReference>